<name>C4J4H1_MAIZE</name>
<organism evidence="1">
    <name type="scientific">Zea mays</name>
    <name type="common">Maize</name>
    <dbReference type="NCBI Taxonomy" id="4577"/>
    <lineage>
        <taxon>Eukaryota</taxon>
        <taxon>Viridiplantae</taxon>
        <taxon>Streptophyta</taxon>
        <taxon>Embryophyta</taxon>
        <taxon>Tracheophyta</taxon>
        <taxon>Spermatophyta</taxon>
        <taxon>Magnoliopsida</taxon>
        <taxon>Liliopsida</taxon>
        <taxon>Poales</taxon>
        <taxon>Poaceae</taxon>
        <taxon>PACMAD clade</taxon>
        <taxon>Panicoideae</taxon>
        <taxon>Andropogonodae</taxon>
        <taxon>Andropogoneae</taxon>
        <taxon>Tripsacinae</taxon>
        <taxon>Zea</taxon>
    </lineage>
</organism>
<sequence length="38" mass="4457">MVWMSFLTELDQPLPLHSEDQQESLKIGNTGFQALYCW</sequence>
<evidence type="ECO:0000313" key="1">
    <source>
        <dbReference type="EMBL" id="ACR36071.1"/>
    </source>
</evidence>
<reference evidence="1" key="2">
    <citation type="submission" date="2012-06" db="EMBL/GenBank/DDBJ databases">
        <authorList>
            <person name="Yu Y."/>
            <person name="Currie J."/>
            <person name="Lomeli R."/>
            <person name="Angelova A."/>
            <person name="Collura K."/>
            <person name="Wissotski M."/>
            <person name="Campos D."/>
            <person name="Kudrna D."/>
            <person name="Golser W."/>
            <person name="Ashely E."/>
            <person name="Descour A."/>
            <person name="Fernandes J."/>
            <person name="Soderlund C."/>
            <person name="Walbot V."/>
        </authorList>
    </citation>
    <scope>NUCLEOTIDE SEQUENCE</scope>
    <source>
        <strain evidence="1">B73</strain>
    </source>
</reference>
<dbReference type="EMBL" id="BT085718">
    <property type="protein sequence ID" value="ACR36071.1"/>
    <property type="molecule type" value="mRNA"/>
</dbReference>
<accession>C4J4H1</accession>
<dbReference type="AlphaFoldDB" id="C4J4H1"/>
<proteinExistence type="evidence at transcript level"/>
<protein>
    <submittedName>
        <fullName evidence="1">Uncharacterized protein</fullName>
    </submittedName>
</protein>
<reference evidence="1" key="1">
    <citation type="journal article" date="2009" name="PLoS Genet.">
        <title>Sequencing, mapping, and analysis of 27,455 maize full-length cDNAs.</title>
        <authorList>
            <person name="Soderlund C."/>
            <person name="Descour A."/>
            <person name="Kudrna D."/>
            <person name="Bomhoff M."/>
            <person name="Boyd L."/>
            <person name="Currie J."/>
            <person name="Angelova A."/>
            <person name="Collura K."/>
            <person name="Wissotski M."/>
            <person name="Ashley E."/>
            <person name="Morrow D."/>
            <person name="Fernandes J."/>
            <person name="Walbot V."/>
            <person name="Yu Y."/>
        </authorList>
    </citation>
    <scope>NUCLEOTIDE SEQUENCE</scope>
    <source>
        <strain evidence="1">B73</strain>
    </source>
</reference>